<dbReference type="Xenbase" id="XB-GENE-29086343">
    <property type="gene designation" value="LOC101732715"/>
</dbReference>
<protein>
    <submittedName>
        <fullName evidence="3">Uncharacterized protein LOC101732715 isoform X2</fullName>
    </submittedName>
</protein>
<dbReference type="AlphaFoldDB" id="A0A8J0SRF4"/>
<sequence>MRSCCCRIYTGRAFAVSPVRSIQTGMLAKIHLHLGRAGADQWHLLPFQVVAPCLGSPPHTAILKLKERDLVGRQVREGPTSVAVAWRSPQMRSQLIFNSSSSSQPRPQHSPPERMWPPGNRLNLNSTSL</sequence>
<organism evidence="2 3">
    <name type="scientific">Xenopus tropicalis</name>
    <name type="common">Western clawed frog</name>
    <name type="synonym">Silurana tropicalis</name>
    <dbReference type="NCBI Taxonomy" id="8364"/>
    <lineage>
        <taxon>Eukaryota</taxon>
        <taxon>Metazoa</taxon>
        <taxon>Chordata</taxon>
        <taxon>Craniata</taxon>
        <taxon>Vertebrata</taxon>
        <taxon>Euteleostomi</taxon>
        <taxon>Amphibia</taxon>
        <taxon>Batrachia</taxon>
        <taxon>Anura</taxon>
        <taxon>Pipoidea</taxon>
        <taxon>Pipidae</taxon>
        <taxon>Xenopodinae</taxon>
        <taxon>Xenopus</taxon>
        <taxon>Silurana</taxon>
    </lineage>
</organism>
<accession>A0A8J0SRF4</accession>
<proteinExistence type="predicted"/>
<gene>
    <name evidence="3 4" type="primary">LOC101732715</name>
</gene>
<dbReference type="GeneID" id="101732715"/>
<evidence type="ECO:0000256" key="1">
    <source>
        <dbReference type="SAM" id="MobiDB-lite"/>
    </source>
</evidence>
<dbReference type="RefSeq" id="XP_012822446.2">
    <property type="nucleotide sequence ID" value="XM_012966992.3"/>
</dbReference>
<feature type="region of interest" description="Disordered" evidence="1">
    <location>
        <begin position="96"/>
        <end position="129"/>
    </location>
</feature>
<evidence type="ECO:0000313" key="4">
    <source>
        <dbReference type="Xenbase" id="XB-GENE-29086343"/>
    </source>
</evidence>
<evidence type="ECO:0000313" key="3">
    <source>
        <dbReference type="RefSeq" id="XP_012822446.2"/>
    </source>
</evidence>
<dbReference type="AGR" id="Xenbase:XB-GENE-29086343"/>
<evidence type="ECO:0000313" key="2">
    <source>
        <dbReference type="Proteomes" id="UP000008143"/>
    </source>
</evidence>
<dbReference type="Proteomes" id="UP000008143">
    <property type="component" value="Chromosome 7"/>
</dbReference>
<name>A0A8J0SRF4_XENTR</name>
<reference evidence="3" key="1">
    <citation type="submission" date="2025-08" db="UniProtKB">
        <authorList>
            <consortium name="RefSeq"/>
        </authorList>
    </citation>
    <scope>IDENTIFICATION</scope>
    <source>
        <strain evidence="3">Nigerian</strain>
        <tissue evidence="3">Liver and blood</tissue>
    </source>
</reference>
<dbReference type="KEGG" id="xtr:101732715"/>
<keyword evidence="2" id="KW-1185">Reference proteome</keyword>